<dbReference type="Gene3D" id="2.60.40.4270">
    <property type="entry name" value="Listeria-Bacteroides repeat domain"/>
    <property type="match status" value="1"/>
</dbReference>
<dbReference type="InterPro" id="IPR013378">
    <property type="entry name" value="InlB-like_B-rpt"/>
</dbReference>
<dbReference type="SUPFAM" id="SSF49373">
    <property type="entry name" value="Invasin/intimin cell-adhesion fragments"/>
    <property type="match status" value="1"/>
</dbReference>
<feature type="transmembrane region" description="Helical" evidence="3">
    <location>
        <begin position="905"/>
        <end position="922"/>
    </location>
</feature>
<dbReference type="SUPFAM" id="SSF52058">
    <property type="entry name" value="L domain-like"/>
    <property type="match status" value="1"/>
</dbReference>
<dbReference type="InterPro" id="IPR053139">
    <property type="entry name" value="Surface_bspA-like"/>
</dbReference>
<keyword evidence="4" id="KW-0732">Signal</keyword>
<feature type="signal peptide" evidence="4">
    <location>
        <begin position="1"/>
        <end position="24"/>
    </location>
</feature>
<dbReference type="Proteomes" id="UP000652477">
    <property type="component" value="Unassembled WGS sequence"/>
</dbReference>
<dbReference type="Pfam" id="PF13306">
    <property type="entry name" value="LRR_5"/>
    <property type="match status" value="2"/>
</dbReference>
<keyword evidence="3" id="KW-1133">Transmembrane helix</keyword>
<dbReference type="Gene3D" id="2.60.40.1080">
    <property type="match status" value="1"/>
</dbReference>
<protein>
    <submittedName>
        <fullName evidence="5">Leucine-rich repeat protein</fullName>
    </submittedName>
</protein>
<accession>A0A923RQY5</accession>
<dbReference type="RefSeq" id="WP_186876720.1">
    <property type="nucleotide sequence ID" value="NZ_JACOPF010000003.1"/>
</dbReference>
<evidence type="ECO:0000256" key="4">
    <source>
        <dbReference type="SAM" id="SignalP"/>
    </source>
</evidence>
<dbReference type="EMBL" id="JACOPF010000003">
    <property type="protein sequence ID" value="MBC5690074.1"/>
    <property type="molecule type" value="Genomic_DNA"/>
</dbReference>
<feature type="compositionally biased region" description="Polar residues" evidence="2">
    <location>
        <begin position="24"/>
        <end position="44"/>
    </location>
</feature>
<dbReference type="GO" id="GO:0030313">
    <property type="term" value="C:cell envelope"/>
    <property type="evidence" value="ECO:0007669"/>
    <property type="project" value="UniProtKB-SubCell"/>
</dbReference>
<dbReference type="Gene3D" id="3.80.10.10">
    <property type="entry name" value="Ribonuclease Inhibitor"/>
    <property type="match status" value="1"/>
</dbReference>
<dbReference type="InterPro" id="IPR032675">
    <property type="entry name" value="LRR_dom_sf"/>
</dbReference>
<organism evidence="5 6">
    <name type="scientific">Mediterraneibacter hominis</name>
    <dbReference type="NCBI Taxonomy" id="2763054"/>
    <lineage>
        <taxon>Bacteria</taxon>
        <taxon>Bacillati</taxon>
        <taxon>Bacillota</taxon>
        <taxon>Clostridia</taxon>
        <taxon>Lachnospirales</taxon>
        <taxon>Lachnospiraceae</taxon>
        <taxon>Mediterraneibacter</taxon>
    </lineage>
</organism>
<keyword evidence="3" id="KW-0472">Membrane</keyword>
<keyword evidence="3" id="KW-0812">Transmembrane</keyword>
<dbReference type="PANTHER" id="PTHR45661:SF3">
    <property type="entry name" value="IG-LIKE DOMAIN-CONTAINING PROTEIN"/>
    <property type="match status" value="1"/>
</dbReference>
<evidence type="ECO:0000256" key="3">
    <source>
        <dbReference type="SAM" id="Phobius"/>
    </source>
</evidence>
<dbReference type="InterPro" id="IPR026906">
    <property type="entry name" value="LRR_5"/>
</dbReference>
<proteinExistence type="predicted"/>
<evidence type="ECO:0000256" key="2">
    <source>
        <dbReference type="SAM" id="MobiDB-lite"/>
    </source>
</evidence>
<reference evidence="5" key="1">
    <citation type="submission" date="2020-08" db="EMBL/GenBank/DDBJ databases">
        <title>Genome public.</title>
        <authorList>
            <person name="Liu C."/>
            <person name="Sun Q."/>
        </authorList>
    </citation>
    <scope>NUCLEOTIDE SEQUENCE</scope>
    <source>
        <strain evidence="5">NSJ-55</strain>
    </source>
</reference>
<comment type="subcellular location">
    <subcellularLocation>
        <location evidence="1">Cell envelope</location>
    </subcellularLocation>
</comment>
<dbReference type="PANTHER" id="PTHR45661">
    <property type="entry name" value="SURFACE ANTIGEN"/>
    <property type="match status" value="1"/>
</dbReference>
<feature type="region of interest" description="Disordered" evidence="2">
    <location>
        <begin position="24"/>
        <end position="52"/>
    </location>
</feature>
<gene>
    <name evidence="5" type="ORF">H8S37_14240</name>
</gene>
<name>A0A923RQY5_9FIRM</name>
<evidence type="ECO:0000313" key="5">
    <source>
        <dbReference type="EMBL" id="MBC5690074.1"/>
    </source>
</evidence>
<dbReference type="InterPro" id="IPR008964">
    <property type="entry name" value="Invasin/intimin_cell_adhesion"/>
</dbReference>
<evidence type="ECO:0000256" key="1">
    <source>
        <dbReference type="ARBA" id="ARBA00004196"/>
    </source>
</evidence>
<comment type="caution">
    <text evidence="5">The sequence shown here is derived from an EMBL/GenBank/DDBJ whole genome shotgun (WGS) entry which is preliminary data.</text>
</comment>
<dbReference type="InterPro" id="IPR042229">
    <property type="entry name" value="Listeria/Bacterioides_rpt_sf"/>
</dbReference>
<dbReference type="NCBIfam" id="TIGR02543">
    <property type="entry name" value="List_Bact_rpt"/>
    <property type="match status" value="1"/>
</dbReference>
<evidence type="ECO:0000313" key="6">
    <source>
        <dbReference type="Proteomes" id="UP000652477"/>
    </source>
</evidence>
<sequence>MKKRGAISLLLCLLVGIISTTVSATDDQPDSGKSSMNANIQSGNCGEEGNESSVTWTLTTNSDGSTYTLSISGSGAMADYTSNGQPWFSERSAITAIEIEEGVTRIGANAFRSSAITEMTIPASVNSIGEYAFLACVNLESFSLAEGENSSREFYIEDGIIYKNNGEGIELCFYPSAKTTEAFAIPDGVTKVEGHSMQYAQFKELQIPGTVLELGEYCFANSSLVSLEIPATVQTVGTYICSNSTALKSLLFHASVEETPLMLASGCSALEYVRLSNTIKILSNTTFKNDPSLKTIEFDENSILEEIKSSAFVNCGLEKLEIRTTSELNWMQQPYTGCASLKKLVFYSPKVTFNGVAFSKADSTPSEQKGDLVVLDLLNVESIGIANENNTRLKPMVDNSVILVDSKERADEIGICYDRTATAILVTNGGSFPEETEFASNTLAIPIREGYVFDGWYSNEECTGTASTTAEAGQTYYARWVAVNIDPVSLEYGSTQPLPFIKGVTISDWKTTDPSIVTVSDGQITAQKRGKTTITATAVTDNGGRAVLSVDIEVTAMPLIFGTGKNENPQGTITYSYTGMAPEFSRFAKFYQAVKEGDKYKVGTKEITLSEGVDIVFVYNAGGGSNEYHYLPINVTDNQTEGIEVIVKLLNDNYCFVTEDKENLSQTIQENVIVRSEDMTEVSFAGLPSTGEKRFYEYTGEGIVPAGNLDQVKAGSIDRFTVHFHPWGETGFDEAHLEEQPASKLTQEEIQKIAPVELGTYLMIVSGKSDDEYAYQSWIFIVEKGTPKGTPVFDPVQSSVSLSSVALSGSLKNAVGIEVKGKFEWDDSSATVTCGTAYAWTFYPEDTEHYNVTTGRTVVWPNDSEHSDNITTENPKNTCSSEITIAETAEGVNKKAVKTGDDTEGYRWGILGSGAVLVYMLLKKMSKRKI</sequence>
<feature type="chain" id="PRO_5037825324" evidence="4">
    <location>
        <begin position="25"/>
        <end position="930"/>
    </location>
</feature>
<dbReference type="AlphaFoldDB" id="A0A923RQY5"/>
<keyword evidence="6" id="KW-1185">Reference proteome</keyword>